<organism evidence="2 3">
    <name type="scientific">Sclerotinia sclerotiorum (strain ATCC 18683 / 1980 / Ss-1)</name>
    <name type="common">White mold</name>
    <name type="synonym">Whetzelinia sclerotiorum</name>
    <dbReference type="NCBI Taxonomy" id="665079"/>
    <lineage>
        <taxon>Eukaryota</taxon>
        <taxon>Fungi</taxon>
        <taxon>Dikarya</taxon>
        <taxon>Ascomycota</taxon>
        <taxon>Pezizomycotina</taxon>
        <taxon>Leotiomycetes</taxon>
        <taxon>Helotiales</taxon>
        <taxon>Sclerotiniaceae</taxon>
        <taxon>Sclerotinia</taxon>
    </lineage>
</organism>
<dbReference type="EMBL" id="CH476628">
    <property type="protein sequence ID" value="EDO04377.1"/>
    <property type="molecule type" value="Genomic_DNA"/>
</dbReference>
<accession>A7ENG1</accession>
<feature type="transmembrane region" description="Helical" evidence="1">
    <location>
        <begin position="16"/>
        <end position="36"/>
    </location>
</feature>
<keyword evidence="1" id="KW-0472">Membrane</keyword>
<evidence type="ECO:0000256" key="1">
    <source>
        <dbReference type="SAM" id="Phobius"/>
    </source>
</evidence>
<dbReference type="GeneID" id="5488576"/>
<protein>
    <submittedName>
        <fullName evidence="2">Uncharacterized protein</fullName>
    </submittedName>
</protein>
<dbReference type="InParanoid" id="A7ENG1"/>
<name>A7ENG1_SCLS1</name>
<keyword evidence="1" id="KW-0812">Transmembrane</keyword>
<keyword evidence="3" id="KW-1185">Reference proteome</keyword>
<proteinExistence type="predicted"/>
<evidence type="ECO:0000313" key="3">
    <source>
        <dbReference type="Proteomes" id="UP000001312"/>
    </source>
</evidence>
<dbReference type="RefSeq" id="XP_001592619.1">
    <property type="nucleotide sequence ID" value="XM_001592569.1"/>
</dbReference>
<dbReference type="AlphaFoldDB" id="A7ENG1"/>
<keyword evidence="1" id="KW-1133">Transmembrane helix</keyword>
<reference evidence="3" key="1">
    <citation type="journal article" date="2011" name="PLoS Genet.">
        <title>Genomic analysis of the necrotrophic fungal pathogens Sclerotinia sclerotiorum and Botrytis cinerea.</title>
        <authorList>
            <person name="Amselem J."/>
            <person name="Cuomo C.A."/>
            <person name="van Kan J.A."/>
            <person name="Viaud M."/>
            <person name="Benito E.P."/>
            <person name="Couloux A."/>
            <person name="Coutinho P.M."/>
            <person name="de Vries R.P."/>
            <person name="Dyer P.S."/>
            <person name="Fillinger S."/>
            <person name="Fournier E."/>
            <person name="Gout L."/>
            <person name="Hahn M."/>
            <person name="Kohn L."/>
            <person name="Lapalu N."/>
            <person name="Plummer K.M."/>
            <person name="Pradier J.M."/>
            <person name="Quevillon E."/>
            <person name="Sharon A."/>
            <person name="Simon A."/>
            <person name="ten Have A."/>
            <person name="Tudzynski B."/>
            <person name="Tudzynski P."/>
            <person name="Wincker P."/>
            <person name="Andrew M."/>
            <person name="Anthouard V."/>
            <person name="Beever R.E."/>
            <person name="Beffa R."/>
            <person name="Benoit I."/>
            <person name="Bouzid O."/>
            <person name="Brault B."/>
            <person name="Chen Z."/>
            <person name="Choquer M."/>
            <person name="Collemare J."/>
            <person name="Cotton P."/>
            <person name="Danchin E.G."/>
            <person name="Da Silva C."/>
            <person name="Gautier A."/>
            <person name="Giraud C."/>
            <person name="Giraud T."/>
            <person name="Gonzalez C."/>
            <person name="Grossetete S."/>
            <person name="Guldener U."/>
            <person name="Henrissat B."/>
            <person name="Howlett B.J."/>
            <person name="Kodira C."/>
            <person name="Kretschmer M."/>
            <person name="Lappartient A."/>
            <person name="Leroch M."/>
            <person name="Levis C."/>
            <person name="Mauceli E."/>
            <person name="Neuveglise C."/>
            <person name="Oeser B."/>
            <person name="Pearson M."/>
            <person name="Poulain J."/>
            <person name="Poussereau N."/>
            <person name="Quesneville H."/>
            <person name="Rascle C."/>
            <person name="Schumacher J."/>
            <person name="Segurens B."/>
            <person name="Sexton A."/>
            <person name="Silva E."/>
            <person name="Sirven C."/>
            <person name="Soanes D.M."/>
            <person name="Talbot N.J."/>
            <person name="Templeton M."/>
            <person name="Yandava C."/>
            <person name="Yarden O."/>
            <person name="Zeng Q."/>
            <person name="Rollins J.A."/>
            <person name="Lebrun M.H."/>
            <person name="Dickman M."/>
        </authorList>
    </citation>
    <scope>NUCLEOTIDE SEQUENCE [LARGE SCALE GENOMIC DNA]</scope>
    <source>
        <strain evidence="3">ATCC 18683 / 1980 / Ss-1</strain>
    </source>
</reference>
<evidence type="ECO:0000313" key="2">
    <source>
        <dbReference type="EMBL" id="EDO04377.1"/>
    </source>
</evidence>
<dbReference type="KEGG" id="ssl:SS1G_06860"/>
<sequence>MEKGVLHAEYNFGIKFSLWLLAIINLMFIIIALLDWQDISLQLEFRGCKTGMGFMVWAADGSSLSVELSLTYEWTIVDGNLRRILDSSGAFMTRGPDMTATKL</sequence>
<dbReference type="Proteomes" id="UP000001312">
    <property type="component" value="Unassembled WGS sequence"/>
</dbReference>
<gene>
    <name evidence="2" type="ORF">SS1G_06860</name>
</gene>